<feature type="region of interest" description="Disordered" evidence="1">
    <location>
        <begin position="124"/>
        <end position="152"/>
    </location>
</feature>
<name>A0AAU8LT76_9BACT</name>
<reference evidence="3" key="2">
    <citation type="submission" date="2024-06" db="EMBL/GenBank/DDBJ databases">
        <authorList>
            <person name="Plum-Jensen L.E."/>
            <person name="Schramm A."/>
            <person name="Marshall I.P.G."/>
        </authorList>
    </citation>
    <scope>NUCLEOTIDE SEQUENCE</scope>
    <source>
        <strain evidence="3">Rat1</strain>
    </source>
</reference>
<organism evidence="3">
    <name type="scientific">Candidatus Electrothrix aestuarii</name>
    <dbReference type="NCBI Taxonomy" id="3062594"/>
    <lineage>
        <taxon>Bacteria</taxon>
        <taxon>Pseudomonadati</taxon>
        <taxon>Thermodesulfobacteriota</taxon>
        <taxon>Desulfobulbia</taxon>
        <taxon>Desulfobulbales</taxon>
        <taxon>Desulfobulbaceae</taxon>
        <taxon>Candidatus Electrothrix</taxon>
    </lineage>
</organism>
<feature type="transmembrane region" description="Helical" evidence="2">
    <location>
        <begin position="64"/>
        <end position="93"/>
    </location>
</feature>
<accession>A0AAU8LT76</accession>
<evidence type="ECO:0000313" key="3">
    <source>
        <dbReference type="EMBL" id="XCN72501.1"/>
    </source>
</evidence>
<evidence type="ECO:0000256" key="1">
    <source>
        <dbReference type="SAM" id="MobiDB-lite"/>
    </source>
</evidence>
<proteinExistence type="predicted"/>
<keyword evidence="2" id="KW-0812">Transmembrane</keyword>
<dbReference type="AlphaFoldDB" id="A0AAU8LT76"/>
<reference evidence="3" key="1">
    <citation type="journal article" date="2024" name="Syst. Appl. Microbiol.">
        <title>First single-strain enrichments of Electrothrix cable bacteria, description of E. aestuarii sp. nov. and E. rattekaaiensis sp. nov., and proposal of a cable bacteria taxonomy following the rules of the SeqCode.</title>
        <authorList>
            <person name="Plum-Jensen L.E."/>
            <person name="Schramm A."/>
            <person name="Marshall I.P.G."/>
        </authorList>
    </citation>
    <scope>NUCLEOTIDE SEQUENCE</scope>
    <source>
        <strain evidence="3">Rat1</strain>
    </source>
</reference>
<dbReference type="EMBL" id="CP159373">
    <property type="protein sequence ID" value="XCN72501.1"/>
    <property type="molecule type" value="Genomic_DNA"/>
</dbReference>
<evidence type="ECO:0000256" key="2">
    <source>
        <dbReference type="SAM" id="Phobius"/>
    </source>
</evidence>
<keyword evidence="2" id="KW-1133">Transmembrane helix</keyword>
<sequence length="152" mass="17173">MKSQGVTLSWLYTAPLGHSSLMQNGPYLSQHHAESGENNKAVLLDEFSLLLNDFSPLPDDFSLLLGHFSVLFCHFAGLFCRFSLLLCGFARLFHLFSRLGNKNNKDRSRFAVRIHLPAKQLLGKKSKKQNHCPPRTNRTALTPLRKAARELP</sequence>
<keyword evidence="2" id="KW-0472">Membrane</keyword>
<gene>
    <name evidence="3" type="ORF">Q3M24_19760</name>
</gene>
<dbReference type="KEGG" id="eaj:Q3M24_19760"/>
<protein>
    <submittedName>
        <fullName evidence="3">Uncharacterized protein</fullName>
    </submittedName>
</protein>